<evidence type="ECO:0000256" key="4">
    <source>
        <dbReference type="ARBA" id="ARBA00047928"/>
    </source>
</evidence>
<dbReference type="Gene3D" id="2.160.20.10">
    <property type="entry name" value="Single-stranded right-handed beta-helix, Pectin lyase-like"/>
    <property type="match status" value="1"/>
</dbReference>
<dbReference type="SUPFAM" id="SSF51126">
    <property type="entry name" value="Pectin lyase-like"/>
    <property type="match status" value="1"/>
</dbReference>
<evidence type="ECO:0000256" key="3">
    <source>
        <dbReference type="ARBA" id="ARBA00023085"/>
    </source>
</evidence>
<evidence type="ECO:0000256" key="2">
    <source>
        <dbReference type="ARBA" id="ARBA00022801"/>
    </source>
</evidence>
<name>A0AA89ARD6_9ASTE</name>
<proteinExistence type="predicted"/>
<keyword evidence="2" id="KW-0378">Hydrolase</keyword>
<dbReference type="Proteomes" id="UP001188597">
    <property type="component" value="Unassembled WGS sequence"/>
</dbReference>
<dbReference type="GO" id="GO:0030599">
    <property type="term" value="F:pectinesterase activity"/>
    <property type="evidence" value="ECO:0007669"/>
    <property type="project" value="UniProtKB-EC"/>
</dbReference>
<dbReference type="InterPro" id="IPR000070">
    <property type="entry name" value="Pectinesterase_cat"/>
</dbReference>
<sequence>MDQAVALRSEAEKNIRARYIIVLLSNSSGTVGYPVLKYSITKDEPWLSSLVMKNGIPVNGIQGWLAWEGQPLCNQYYAEYENTGPGAKTNGRLKRARVINNTREAAAFTILEGKWNPNVNSRTVLIGANVKALFNGWISCPTLQFLDLNEIIFSRV</sequence>
<dbReference type="AlphaFoldDB" id="A0AA89ARD6"/>
<evidence type="ECO:0000256" key="1">
    <source>
        <dbReference type="ARBA" id="ARBA00005184"/>
    </source>
</evidence>
<evidence type="ECO:0000313" key="6">
    <source>
        <dbReference type="EMBL" id="KAK3011458.1"/>
    </source>
</evidence>
<comment type="catalytic activity">
    <reaction evidence="4">
        <text>[(1-&gt;4)-alpha-D-galacturonosyl methyl ester](n) + n H2O = [(1-&gt;4)-alpha-D-galacturonosyl](n) + n methanol + n H(+)</text>
        <dbReference type="Rhea" id="RHEA:22380"/>
        <dbReference type="Rhea" id="RHEA-COMP:14570"/>
        <dbReference type="Rhea" id="RHEA-COMP:14573"/>
        <dbReference type="ChEBI" id="CHEBI:15377"/>
        <dbReference type="ChEBI" id="CHEBI:15378"/>
        <dbReference type="ChEBI" id="CHEBI:17790"/>
        <dbReference type="ChEBI" id="CHEBI:140522"/>
        <dbReference type="ChEBI" id="CHEBI:140523"/>
        <dbReference type="EC" id="3.1.1.11"/>
    </reaction>
</comment>
<evidence type="ECO:0000313" key="7">
    <source>
        <dbReference type="Proteomes" id="UP001188597"/>
    </source>
</evidence>
<keyword evidence="3" id="KW-0063">Aspartyl esterase</keyword>
<organism evidence="6 7">
    <name type="scientific">Escallonia herrerae</name>
    <dbReference type="NCBI Taxonomy" id="1293975"/>
    <lineage>
        <taxon>Eukaryota</taxon>
        <taxon>Viridiplantae</taxon>
        <taxon>Streptophyta</taxon>
        <taxon>Embryophyta</taxon>
        <taxon>Tracheophyta</taxon>
        <taxon>Spermatophyta</taxon>
        <taxon>Magnoliopsida</taxon>
        <taxon>eudicotyledons</taxon>
        <taxon>Gunneridae</taxon>
        <taxon>Pentapetalae</taxon>
        <taxon>asterids</taxon>
        <taxon>campanulids</taxon>
        <taxon>Escalloniales</taxon>
        <taxon>Escalloniaceae</taxon>
        <taxon>Escallonia</taxon>
    </lineage>
</organism>
<comment type="caution">
    <text evidence="6">The sequence shown here is derived from an EMBL/GenBank/DDBJ whole genome shotgun (WGS) entry which is preliminary data.</text>
</comment>
<gene>
    <name evidence="6" type="ORF">RJ639_012756</name>
</gene>
<feature type="domain" description="Pectinesterase catalytic" evidence="5">
    <location>
        <begin position="61"/>
        <end position="110"/>
    </location>
</feature>
<comment type="pathway">
    <text evidence="1">Glycan metabolism; pectin degradation; 2-dehydro-3-deoxy-D-gluconate from pectin: step 1/5.</text>
</comment>
<dbReference type="InterPro" id="IPR011050">
    <property type="entry name" value="Pectin_lyase_fold/virulence"/>
</dbReference>
<keyword evidence="7" id="KW-1185">Reference proteome</keyword>
<dbReference type="InterPro" id="IPR012334">
    <property type="entry name" value="Pectin_lyas_fold"/>
</dbReference>
<dbReference type="EMBL" id="JAVXUP010001453">
    <property type="protein sequence ID" value="KAK3011458.1"/>
    <property type="molecule type" value="Genomic_DNA"/>
</dbReference>
<dbReference type="GO" id="GO:0042545">
    <property type="term" value="P:cell wall modification"/>
    <property type="evidence" value="ECO:0007669"/>
    <property type="project" value="InterPro"/>
</dbReference>
<reference evidence="6" key="1">
    <citation type="submission" date="2022-12" db="EMBL/GenBank/DDBJ databases">
        <title>Draft genome assemblies for two species of Escallonia (Escalloniales).</title>
        <authorList>
            <person name="Chanderbali A."/>
            <person name="Dervinis C."/>
            <person name="Anghel I."/>
            <person name="Soltis D."/>
            <person name="Soltis P."/>
            <person name="Zapata F."/>
        </authorList>
    </citation>
    <scope>NUCLEOTIDE SEQUENCE</scope>
    <source>
        <strain evidence="6">UCBG64.0493</strain>
        <tissue evidence="6">Leaf</tissue>
    </source>
</reference>
<accession>A0AA89ARD6</accession>
<protein>
    <recommendedName>
        <fullName evidence="5">Pectinesterase catalytic domain-containing protein</fullName>
    </recommendedName>
</protein>
<evidence type="ECO:0000259" key="5">
    <source>
        <dbReference type="Pfam" id="PF01095"/>
    </source>
</evidence>
<dbReference type="Pfam" id="PF01095">
    <property type="entry name" value="Pectinesterase"/>
    <property type="match status" value="1"/>
</dbReference>